<evidence type="ECO:0000313" key="2">
    <source>
        <dbReference type="EMBL" id="XDQ02699.1"/>
    </source>
</evidence>
<name>A0AB39M9J9_9ACTN</name>
<organism evidence="2">
    <name type="scientific">Streptomyces sp. R08</name>
    <dbReference type="NCBI Taxonomy" id="3238624"/>
    <lineage>
        <taxon>Bacteria</taxon>
        <taxon>Bacillati</taxon>
        <taxon>Actinomycetota</taxon>
        <taxon>Actinomycetes</taxon>
        <taxon>Kitasatosporales</taxon>
        <taxon>Streptomycetaceae</taxon>
        <taxon>Streptomyces</taxon>
    </lineage>
</organism>
<proteinExistence type="predicted"/>
<reference evidence="2" key="1">
    <citation type="submission" date="2024-07" db="EMBL/GenBank/DDBJ databases">
        <authorList>
            <person name="Yu S.T."/>
        </authorList>
    </citation>
    <scope>NUCLEOTIDE SEQUENCE</scope>
    <source>
        <strain evidence="2">R08</strain>
    </source>
</reference>
<gene>
    <name evidence="2" type="ORF">AB5J58_22095</name>
</gene>
<feature type="region of interest" description="Disordered" evidence="1">
    <location>
        <begin position="1"/>
        <end position="28"/>
    </location>
</feature>
<evidence type="ECO:0000256" key="1">
    <source>
        <dbReference type="SAM" id="MobiDB-lite"/>
    </source>
</evidence>
<dbReference type="AlphaFoldDB" id="A0AB39M9J9"/>
<feature type="compositionally biased region" description="Low complexity" evidence="1">
    <location>
        <begin position="1"/>
        <end position="16"/>
    </location>
</feature>
<dbReference type="EMBL" id="CP163431">
    <property type="protein sequence ID" value="XDQ02699.1"/>
    <property type="molecule type" value="Genomic_DNA"/>
</dbReference>
<accession>A0AB39M9J9</accession>
<sequence>MGRSAPAFPLTPATATDSPAPLRQRWYEGNDREQRFRDEYRYSPIRLVARCTADGHKSWDLAFAVPLEGTWAHGGG</sequence>
<protein>
    <submittedName>
        <fullName evidence="2">Uncharacterized protein</fullName>
    </submittedName>
</protein>
<dbReference type="RefSeq" id="WP_369188806.1">
    <property type="nucleotide sequence ID" value="NZ_CP163431.1"/>
</dbReference>